<evidence type="ECO:0000313" key="2">
    <source>
        <dbReference type="Proteomes" id="UP000050520"/>
    </source>
</evidence>
<dbReference type="EMBL" id="LJEB01000087">
    <property type="protein sequence ID" value="KPR53943.1"/>
    <property type="molecule type" value="Genomic_DNA"/>
</dbReference>
<dbReference type="RefSeq" id="WP_057064378.1">
    <property type="nucleotide sequence ID" value="NZ_JAKHDT010000007.1"/>
</dbReference>
<reference evidence="1 2" key="2">
    <citation type="journal article" date="2017" name="PLoS ONE">
        <title>Genomic and phenotypic characterisation of fluoroquinolone resistance mechanisms in Enterobacteriaceae in Durban, South Africa.</title>
        <authorList>
            <person name="Osei Sekyere J."/>
            <person name="Amoako D.G."/>
        </authorList>
    </citation>
    <scope>NUCLEOTIDE SEQUENCE [LARGE SCALE GENOMIC DNA]</scope>
    <source>
        <strain evidence="1 2">ST62:944112508</strain>
    </source>
</reference>
<evidence type="ECO:0008006" key="3">
    <source>
        <dbReference type="Google" id="ProtNLM"/>
    </source>
</evidence>
<sequence length="222" mass="23631">MALNYFGQAFKLAFEISPIFLVDGIAASIPGGAMPIAVLTEGVSIVDGLLHGEISGQSAAFTPMAGTTLIQQDIGSLNFFNMVTAANSVVNRSNRVIMQMIRPASTKGGGYAAKGITFTALKLALDKHNQSGGYYVVMTPAFIYTGCLLRTMIDVSGFSEQNKQVQHTWQLEFEQPLLSISQVDAALGNLMSKFESGMPPTTPSSTLSWSGNGDLIPAIPKF</sequence>
<gene>
    <name evidence="1" type="ORF">AN672_18735</name>
</gene>
<dbReference type="AlphaFoldDB" id="A0AA40NHW9"/>
<reference evidence="2" key="1">
    <citation type="submission" date="2015-09" db="EMBL/GenBank/DDBJ databases">
        <title>Prevalence of NDMs in South Africa.</title>
        <authorList>
            <person name="Osei Sekyere J."/>
            <person name="Govinden U."/>
            <person name="Essack S."/>
            <person name="Haldorsen B."/>
            <person name="Samuelsen O."/>
            <person name="Aasnaes B."/>
            <person name="Sundsfjord A."/>
        </authorList>
    </citation>
    <scope>NUCLEOTIDE SEQUENCE [LARGE SCALE GENOMIC DNA]</scope>
    <source>
        <strain evidence="2">ST62:944112508</strain>
    </source>
</reference>
<protein>
    <recommendedName>
        <fullName evidence="3">Phage tail protein</fullName>
    </recommendedName>
</protein>
<organism evidence="1 2">
    <name type="scientific">Citrobacter freundii</name>
    <dbReference type="NCBI Taxonomy" id="546"/>
    <lineage>
        <taxon>Bacteria</taxon>
        <taxon>Pseudomonadati</taxon>
        <taxon>Pseudomonadota</taxon>
        <taxon>Gammaproteobacteria</taxon>
        <taxon>Enterobacterales</taxon>
        <taxon>Enterobacteriaceae</taxon>
        <taxon>Citrobacter</taxon>
        <taxon>Citrobacter freundii complex</taxon>
    </lineage>
</organism>
<accession>A0AA40NHW9</accession>
<proteinExistence type="predicted"/>
<name>A0AA40NHW9_CITFR</name>
<comment type="caution">
    <text evidence="1">The sequence shown here is derived from an EMBL/GenBank/DDBJ whole genome shotgun (WGS) entry which is preliminary data.</text>
</comment>
<evidence type="ECO:0000313" key="1">
    <source>
        <dbReference type="EMBL" id="KPR53943.1"/>
    </source>
</evidence>
<dbReference type="Proteomes" id="UP000050520">
    <property type="component" value="Unassembled WGS sequence"/>
</dbReference>